<keyword evidence="7" id="KW-1185">Reference proteome</keyword>
<evidence type="ECO:0000256" key="3">
    <source>
        <dbReference type="ARBA" id="ARBA00023004"/>
    </source>
</evidence>
<dbReference type="SUPFAM" id="SSF50022">
    <property type="entry name" value="ISP domain"/>
    <property type="match status" value="1"/>
</dbReference>
<feature type="domain" description="Rieske" evidence="5">
    <location>
        <begin position="6"/>
        <end position="107"/>
    </location>
</feature>
<dbReference type="PANTHER" id="PTHR40261">
    <property type="match status" value="1"/>
</dbReference>
<dbReference type="InterPro" id="IPR017941">
    <property type="entry name" value="Rieske_2Fe-2S"/>
</dbReference>
<evidence type="ECO:0000256" key="4">
    <source>
        <dbReference type="ARBA" id="ARBA00023014"/>
    </source>
</evidence>
<keyword evidence="2" id="KW-0479">Metal-binding</keyword>
<gene>
    <name evidence="6" type="ORF">WG929_00290</name>
</gene>
<proteinExistence type="predicted"/>
<dbReference type="Proteomes" id="UP001620597">
    <property type="component" value="Unassembled WGS sequence"/>
</dbReference>
<evidence type="ECO:0000256" key="1">
    <source>
        <dbReference type="ARBA" id="ARBA00022714"/>
    </source>
</evidence>
<dbReference type="PROSITE" id="PS51296">
    <property type="entry name" value="RIESKE"/>
    <property type="match status" value="1"/>
</dbReference>
<evidence type="ECO:0000313" key="6">
    <source>
        <dbReference type="EMBL" id="MFK4750834.1"/>
    </source>
</evidence>
<dbReference type="RefSeq" id="WP_416204407.1">
    <property type="nucleotide sequence ID" value="NZ_JBBKTX010000001.1"/>
</dbReference>
<keyword evidence="4" id="KW-0411">Iron-sulfur</keyword>
<name>A0ABW8ND05_9GAMM</name>
<evidence type="ECO:0000256" key="2">
    <source>
        <dbReference type="ARBA" id="ARBA00022723"/>
    </source>
</evidence>
<sequence>MASTWRWVCAEQDIAEGDSKGFELDDTALFVIRRSARFFVFVNQCPHLGIRLEWLPDQFLDVDGYFIQCSSHGALFQAEDGMCIAGPCAGQPLTAIEYDVKDGQLLVLLD</sequence>
<evidence type="ECO:0000259" key="5">
    <source>
        <dbReference type="PROSITE" id="PS51296"/>
    </source>
</evidence>
<accession>A0ABW8ND05</accession>
<protein>
    <submittedName>
        <fullName evidence="6">Rieske (2Fe-2S) protein</fullName>
    </submittedName>
</protein>
<comment type="caution">
    <text evidence="6">The sequence shown here is derived from an EMBL/GenBank/DDBJ whole genome shotgun (WGS) entry which is preliminary data.</text>
</comment>
<organism evidence="6 7">
    <name type="scientific">Oceanobacter antarcticus</name>
    <dbReference type="NCBI Taxonomy" id="3133425"/>
    <lineage>
        <taxon>Bacteria</taxon>
        <taxon>Pseudomonadati</taxon>
        <taxon>Pseudomonadota</taxon>
        <taxon>Gammaproteobacteria</taxon>
        <taxon>Oceanospirillales</taxon>
        <taxon>Oceanospirillaceae</taxon>
        <taxon>Oceanobacter</taxon>
    </lineage>
</organism>
<dbReference type="EMBL" id="JBBKTX010000001">
    <property type="protein sequence ID" value="MFK4750834.1"/>
    <property type="molecule type" value="Genomic_DNA"/>
</dbReference>
<dbReference type="InterPro" id="IPR036922">
    <property type="entry name" value="Rieske_2Fe-2S_sf"/>
</dbReference>
<reference evidence="6 7" key="1">
    <citation type="submission" date="2024-03" db="EMBL/GenBank/DDBJ databases">
        <title>High-quality draft genome sequence of Oceanobacter sp. wDCs-4.</title>
        <authorList>
            <person name="Dong C."/>
        </authorList>
    </citation>
    <scope>NUCLEOTIDE SEQUENCE [LARGE SCALE GENOMIC DNA]</scope>
    <source>
        <strain evidence="7">wDCs-4</strain>
    </source>
</reference>
<keyword evidence="3" id="KW-0408">Iron</keyword>
<dbReference type="CDD" id="cd03467">
    <property type="entry name" value="Rieske"/>
    <property type="match status" value="1"/>
</dbReference>
<dbReference type="Pfam" id="PF00355">
    <property type="entry name" value="Rieske"/>
    <property type="match status" value="1"/>
</dbReference>
<keyword evidence="1" id="KW-0001">2Fe-2S</keyword>
<dbReference type="PANTHER" id="PTHR40261:SF1">
    <property type="entry name" value="RIESKE DOMAIN-CONTAINING PROTEIN"/>
    <property type="match status" value="1"/>
</dbReference>
<dbReference type="Gene3D" id="2.102.10.10">
    <property type="entry name" value="Rieske [2Fe-2S] iron-sulphur domain"/>
    <property type="match status" value="1"/>
</dbReference>
<evidence type="ECO:0000313" key="7">
    <source>
        <dbReference type="Proteomes" id="UP001620597"/>
    </source>
</evidence>